<evidence type="ECO:0000313" key="1">
    <source>
        <dbReference type="EMBL" id="MBX74253.1"/>
    </source>
</evidence>
<proteinExistence type="predicted"/>
<dbReference type="AlphaFoldDB" id="A0A2P2R4S1"/>
<reference evidence="1" key="1">
    <citation type="submission" date="2018-02" db="EMBL/GenBank/DDBJ databases">
        <title>Rhizophora mucronata_Transcriptome.</title>
        <authorList>
            <person name="Meera S.P."/>
            <person name="Sreeshan A."/>
            <person name="Augustine A."/>
        </authorList>
    </citation>
    <scope>NUCLEOTIDE SEQUENCE</scope>
    <source>
        <tissue evidence="1">Leaf</tissue>
    </source>
</reference>
<dbReference type="EMBL" id="GGEC01093769">
    <property type="protein sequence ID" value="MBX74253.1"/>
    <property type="molecule type" value="Transcribed_RNA"/>
</dbReference>
<protein>
    <submittedName>
        <fullName evidence="1">Uncharacterized protein</fullName>
    </submittedName>
</protein>
<organism evidence="1">
    <name type="scientific">Rhizophora mucronata</name>
    <name type="common">Asiatic mangrove</name>
    <dbReference type="NCBI Taxonomy" id="61149"/>
    <lineage>
        <taxon>Eukaryota</taxon>
        <taxon>Viridiplantae</taxon>
        <taxon>Streptophyta</taxon>
        <taxon>Embryophyta</taxon>
        <taxon>Tracheophyta</taxon>
        <taxon>Spermatophyta</taxon>
        <taxon>Magnoliopsida</taxon>
        <taxon>eudicotyledons</taxon>
        <taxon>Gunneridae</taxon>
        <taxon>Pentapetalae</taxon>
        <taxon>rosids</taxon>
        <taxon>fabids</taxon>
        <taxon>Malpighiales</taxon>
        <taxon>Rhizophoraceae</taxon>
        <taxon>Rhizophora</taxon>
    </lineage>
</organism>
<name>A0A2P2R4S1_RHIMU</name>
<sequence>MRSLQLKIKIKDRTRIEKLEGPSCKIL</sequence>
<accession>A0A2P2R4S1</accession>